<dbReference type="Pfam" id="PF00155">
    <property type="entry name" value="Aminotran_1_2"/>
    <property type="match status" value="1"/>
</dbReference>
<name>A0A9X2IY26_9NOCA</name>
<dbReference type="Gene3D" id="3.90.1150.10">
    <property type="entry name" value="Aspartate Aminotransferase, domain 1"/>
    <property type="match status" value="1"/>
</dbReference>
<keyword evidence="7" id="KW-1185">Reference proteome</keyword>
<dbReference type="Gene3D" id="3.40.640.10">
    <property type="entry name" value="Type I PLP-dependent aspartate aminotransferase-like (Major domain)"/>
    <property type="match status" value="1"/>
</dbReference>
<evidence type="ECO:0000313" key="6">
    <source>
        <dbReference type="EMBL" id="MCM6776617.1"/>
    </source>
</evidence>
<protein>
    <submittedName>
        <fullName evidence="6">PLP-dependent aminotransferase family protein</fullName>
    </submittedName>
</protein>
<dbReference type="PANTHER" id="PTHR42790:SF19">
    <property type="entry name" value="KYNURENINE_ALPHA-AMINOADIPATE AMINOTRANSFERASE, MITOCHONDRIAL"/>
    <property type="match status" value="1"/>
</dbReference>
<dbReference type="PANTHER" id="PTHR42790">
    <property type="entry name" value="AMINOTRANSFERASE"/>
    <property type="match status" value="1"/>
</dbReference>
<accession>A0A9X2IY26</accession>
<dbReference type="RefSeq" id="WP_251914929.1">
    <property type="nucleotide sequence ID" value="NZ_JAMRXG010000011.1"/>
</dbReference>
<evidence type="ECO:0000256" key="3">
    <source>
        <dbReference type="ARBA" id="ARBA00022679"/>
    </source>
</evidence>
<dbReference type="GO" id="GO:0030170">
    <property type="term" value="F:pyridoxal phosphate binding"/>
    <property type="evidence" value="ECO:0007669"/>
    <property type="project" value="InterPro"/>
</dbReference>
<dbReference type="GO" id="GO:0008483">
    <property type="term" value="F:transaminase activity"/>
    <property type="evidence" value="ECO:0007669"/>
    <property type="project" value="UniProtKB-KW"/>
</dbReference>
<evidence type="ECO:0000256" key="4">
    <source>
        <dbReference type="ARBA" id="ARBA00022898"/>
    </source>
</evidence>
<organism evidence="6 7">
    <name type="scientific">Nocardia pulmonis</name>
    <dbReference type="NCBI Taxonomy" id="2951408"/>
    <lineage>
        <taxon>Bacteria</taxon>
        <taxon>Bacillati</taxon>
        <taxon>Actinomycetota</taxon>
        <taxon>Actinomycetes</taxon>
        <taxon>Mycobacteriales</taxon>
        <taxon>Nocardiaceae</taxon>
        <taxon>Nocardia</taxon>
    </lineage>
</organism>
<dbReference type="InterPro" id="IPR050859">
    <property type="entry name" value="Class-I_PLP-dep_aminotransf"/>
</dbReference>
<evidence type="ECO:0000259" key="5">
    <source>
        <dbReference type="Pfam" id="PF00155"/>
    </source>
</evidence>
<gene>
    <name evidence="6" type="ORF">NDR86_24320</name>
</gene>
<feature type="domain" description="Aminotransferase class I/classII large" evidence="5">
    <location>
        <begin position="76"/>
        <end position="419"/>
    </location>
</feature>
<dbReference type="InterPro" id="IPR015421">
    <property type="entry name" value="PyrdxlP-dep_Trfase_major"/>
</dbReference>
<evidence type="ECO:0000256" key="1">
    <source>
        <dbReference type="ARBA" id="ARBA00001933"/>
    </source>
</evidence>
<sequence>MTELRLSDLHPGLADPAAESMNFLNEVANRFPDAVSFAPGRPYEELFELDAIPRYLDNYCRHLREHCGLTEDRIRRTLFQYGRTKGIVHDLIAEQLRLDEAIEVDPETIVVTVGCQEAMVLVLRALRADVRDVLLAVTPTYVGLTGVARLLDMPVLGVAAGERGVDFEDLDLQVRRAKQAGWRPRALYLVPDFANPSGISLDPATRHRLLDEARRLDLLVLEDNPYGIFHAEPDRRPPTLKALDRHGRVIYLGSFAKTGLPGARVGFVVADQPVTDRGRVIGPFADQLAKVKSMFTVNTSPIAQAVIGGKLLENGGSVGKANAAEIEVYRRNLGRLLEGLRARCADLPVRWNTPRGGFFVVLDAGFPVDDELLELSAREYGVLWTPLCHFYDGHAPRNQLRLSCSALTPAQIDIGLDRLDALLRDHHLGGSR</sequence>
<reference evidence="6" key="1">
    <citation type="submission" date="2022-06" db="EMBL/GenBank/DDBJ databases">
        <title>Novel species in genus nocardia.</title>
        <authorList>
            <person name="Li F."/>
        </authorList>
    </citation>
    <scope>NUCLEOTIDE SEQUENCE</scope>
    <source>
        <strain evidence="6">CDC141</strain>
    </source>
</reference>
<dbReference type="GO" id="GO:1901605">
    <property type="term" value="P:alpha-amino acid metabolic process"/>
    <property type="evidence" value="ECO:0007669"/>
    <property type="project" value="TreeGrafter"/>
</dbReference>
<evidence type="ECO:0000256" key="2">
    <source>
        <dbReference type="ARBA" id="ARBA00022576"/>
    </source>
</evidence>
<keyword evidence="3" id="KW-0808">Transferase</keyword>
<comment type="cofactor">
    <cofactor evidence="1">
        <name>pyridoxal 5'-phosphate</name>
        <dbReference type="ChEBI" id="CHEBI:597326"/>
    </cofactor>
</comment>
<comment type="caution">
    <text evidence="6">The sequence shown here is derived from an EMBL/GenBank/DDBJ whole genome shotgun (WGS) entry which is preliminary data.</text>
</comment>
<dbReference type="EMBL" id="JAMRXG010000011">
    <property type="protein sequence ID" value="MCM6776617.1"/>
    <property type="molecule type" value="Genomic_DNA"/>
</dbReference>
<dbReference type="InterPro" id="IPR015424">
    <property type="entry name" value="PyrdxlP-dep_Trfase"/>
</dbReference>
<dbReference type="Proteomes" id="UP001139157">
    <property type="component" value="Unassembled WGS sequence"/>
</dbReference>
<keyword evidence="4" id="KW-0663">Pyridoxal phosphate</keyword>
<evidence type="ECO:0000313" key="7">
    <source>
        <dbReference type="Proteomes" id="UP001139157"/>
    </source>
</evidence>
<dbReference type="InterPro" id="IPR004839">
    <property type="entry name" value="Aminotransferase_I/II_large"/>
</dbReference>
<dbReference type="AlphaFoldDB" id="A0A9X2IY26"/>
<dbReference type="InterPro" id="IPR015422">
    <property type="entry name" value="PyrdxlP-dep_Trfase_small"/>
</dbReference>
<dbReference type="SUPFAM" id="SSF53383">
    <property type="entry name" value="PLP-dependent transferases"/>
    <property type="match status" value="1"/>
</dbReference>
<keyword evidence="2 6" id="KW-0032">Aminotransferase</keyword>
<dbReference type="CDD" id="cd00609">
    <property type="entry name" value="AAT_like"/>
    <property type="match status" value="1"/>
</dbReference>
<proteinExistence type="predicted"/>